<dbReference type="PaxDb" id="2903-EOD03990"/>
<evidence type="ECO:0000313" key="3">
    <source>
        <dbReference type="Proteomes" id="UP000013827"/>
    </source>
</evidence>
<dbReference type="HOGENOM" id="CLU_2872352_0_0_1"/>
<protein>
    <submittedName>
        <fullName evidence="2">Uncharacterized protein</fullName>
    </submittedName>
</protein>
<dbReference type="Proteomes" id="UP000013827">
    <property type="component" value="Unassembled WGS sequence"/>
</dbReference>
<evidence type="ECO:0000256" key="1">
    <source>
        <dbReference type="SAM" id="MobiDB-lite"/>
    </source>
</evidence>
<reference evidence="2" key="2">
    <citation type="submission" date="2024-10" db="UniProtKB">
        <authorList>
            <consortium name="EnsemblProtists"/>
        </authorList>
    </citation>
    <scope>IDENTIFICATION</scope>
</reference>
<evidence type="ECO:0000313" key="2">
    <source>
        <dbReference type="EnsemblProtists" id="EOD03990"/>
    </source>
</evidence>
<feature type="region of interest" description="Disordered" evidence="1">
    <location>
        <begin position="29"/>
        <end position="64"/>
    </location>
</feature>
<dbReference type="KEGG" id="ehx:EMIHUDRAFT_259763"/>
<dbReference type="GeneID" id="17250140"/>
<dbReference type="AlphaFoldDB" id="A0A0D3HYA5"/>
<proteinExistence type="predicted"/>
<sequence>MKRADGNAFATARRRACMERPVALSERTTAGLGCSPGREPIVRVADPEAAGPAHPQRGHGQGQA</sequence>
<accession>A0A0D3HYA5</accession>
<organism evidence="2 3">
    <name type="scientific">Emiliania huxleyi (strain CCMP1516)</name>
    <dbReference type="NCBI Taxonomy" id="280463"/>
    <lineage>
        <taxon>Eukaryota</taxon>
        <taxon>Haptista</taxon>
        <taxon>Haptophyta</taxon>
        <taxon>Prymnesiophyceae</taxon>
        <taxon>Isochrysidales</taxon>
        <taxon>Noelaerhabdaceae</taxon>
        <taxon>Emiliania</taxon>
    </lineage>
</organism>
<name>A0A0D3HYA5_EMIH1</name>
<reference evidence="3" key="1">
    <citation type="journal article" date="2013" name="Nature">
        <title>Pan genome of the phytoplankton Emiliania underpins its global distribution.</title>
        <authorList>
            <person name="Read B.A."/>
            <person name="Kegel J."/>
            <person name="Klute M.J."/>
            <person name="Kuo A."/>
            <person name="Lefebvre S.C."/>
            <person name="Maumus F."/>
            <person name="Mayer C."/>
            <person name="Miller J."/>
            <person name="Monier A."/>
            <person name="Salamov A."/>
            <person name="Young J."/>
            <person name="Aguilar M."/>
            <person name="Claverie J.M."/>
            <person name="Frickenhaus S."/>
            <person name="Gonzalez K."/>
            <person name="Herman E.K."/>
            <person name="Lin Y.C."/>
            <person name="Napier J."/>
            <person name="Ogata H."/>
            <person name="Sarno A.F."/>
            <person name="Shmutz J."/>
            <person name="Schroeder D."/>
            <person name="de Vargas C."/>
            <person name="Verret F."/>
            <person name="von Dassow P."/>
            <person name="Valentin K."/>
            <person name="Van de Peer Y."/>
            <person name="Wheeler G."/>
            <person name="Dacks J.B."/>
            <person name="Delwiche C.F."/>
            <person name="Dyhrman S.T."/>
            <person name="Glockner G."/>
            <person name="John U."/>
            <person name="Richards T."/>
            <person name="Worden A.Z."/>
            <person name="Zhang X."/>
            <person name="Grigoriev I.V."/>
            <person name="Allen A.E."/>
            <person name="Bidle K."/>
            <person name="Borodovsky M."/>
            <person name="Bowler C."/>
            <person name="Brownlee C."/>
            <person name="Cock J.M."/>
            <person name="Elias M."/>
            <person name="Gladyshev V.N."/>
            <person name="Groth M."/>
            <person name="Guda C."/>
            <person name="Hadaegh A."/>
            <person name="Iglesias-Rodriguez M.D."/>
            <person name="Jenkins J."/>
            <person name="Jones B.M."/>
            <person name="Lawson T."/>
            <person name="Leese F."/>
            <person name="Lindquist E."/>
            <person name="Lobanov A."/>
            <person name="Lomsadze A."/>
            <person name="Malik S.B."/>
            <person name="Marsh M.E."/>
            <person name="Mackinder L."/>
            <person name="Mock T."/>
            <person name="Mueller-Roeber B."/>
            <person name="Pagarete A."/>
            <person name="Parker M."/>
            <person name="Probert I."/>
            <person name="Quesneville H."/>
            <person name="Raines C."/>
            <person name="Rensing S.A."/>
            <person name="Riano-Pachon D.M."/>
            <person name="Richier S."/>
            <person name="Rokitta S."/>
            <person name="Shiraiwa Y."/>
            <person name="Soanes D.M."/>
            <person name="van der Giezen M."/>
            <person name="Wahlund T.M."/>
            <person name="Williams B."/>
            <person name="Wilson W."/>
            <person name="Wolfe G."/>
            <person name="Wurch L.L."/>
        </authorList>
    </citation>
    <scope>NUCLEOTIDE SEQUENCE</scope>
</reference>
<dbReference type="RefSeq" id="XP_005756419.1">
    <property type="nucleotide sequence ID" value="XM_005756362.1"/>
</dbReference>
<dbReference type="EnsemblProtists" id="EOD03990">
    <property type="protein sequence ID" value="EOD03990"/>
    <property type="gene ID" value="EMIHUDRAFT_259763"/>
</dbReference>
<keyword evidence="3" id="KW-1185">Reference proteome</keyword>